<organism evidence="2 3">
    <name type="scientific">Pelagibacterium lentulum</name>
    <dbReference type="NCBI Taxonomy" id="2029865"/>
    <lineage>
        <taxon>Bacteria</taxon>
        <taxon>Pseudomonadati</taxon>
        <taxon>Pseudomonadota</taxon>
        <taxon>Alphaproteobacteria</taxon>
        <taxon>Hyphomicrobiales</taxon>
        <taxon>Devosiaceae</taxon>
        <taxon>Pelagibacterium</taxon>
    </lineage>
</organism>
<feature type="transmembrane region" description="Helical" evidence="1">
    <location>
        <begin position="104"/>
        <end position="123"/>
    </location>
</feature>
<proteinExistence type="predicted"/>
<feature type="transmembrane region" description="Helical" evidence="1">
    <location>
        <begin position="27"/>
        <end position="49"/>
    </location>
</feature>
<feature type="transmembrane region" description="Helical" evidence="1">
    <location>
        <begin position="130"/>
        <end position="148"/>
    </location>
</feature>
<keyword evidence="1" id="KW-1133">Transmembrane helix</keyword>
<dbReference type="AlphaFoldDB" id="A0A916R5S6"/>
<keyword evidence="1" id="KW-0812">Transmembrane</keyword>
<keyword evidence="3" id="KW-1185">Reference proteome</keyword>
<evidence type="ECO:0000313" key="3">
    <source>
        <dbReference type="Proteomes" id="UP000596977"/>
    </source>
</evidence>
<protein>
    <submittedName>
        <fullName evidence="2">Uncharacterized protein</fullName>
    </submittedName>
</protein>
<dbReference type="Proteomes" id="UP000596977">
    <property type="component" value="Unassembled WGS sequence"/>
</dbReference>
<dbReference type="EMBL" id="BMKB01000001">
    <property type="protein sequence ID" value="GGA37127.1"/>
    <property type="molecule type" value="Genomic_DNA"/>
</dbReference>
<comment type="caution">
    <text evidence="2">The sequence shown here is derived from an EMBL/GenBank/DDBJ whole genome shotgun (WGS) entry which is preliminary data.</text>
</comment>
<feature type="transmembrane region" description="Helical" evidence="1">
    <location>
        <begin position="154"/>
        <end position="175"/>
    </location>
</feature>
<accession>A0A916R5S6</accession>
<dbReference type="OrthoDB" id="7960000at2"/>
<evidence type="ECO:0000313" key="2">
    <source>
        <dbReference type="EMBL" id="GGA37127.1"/>
    </source>
</evidence>
<keyword evidence="1" id="KW-0472">Membrane</keyword>
<gene>
    <name evidence="2" type="ORF">GCM10011499_03100</name>
</gene>
<feature type="transmembrane region" description="Helical" evidence="1">
    <location>
        <begin position="61"/>
        <end position="84"/>
    </location>
</feature>
<evidence type="ECO:0000256" key="1">
    <source>
        <dbReference type="SAM" id="Phobius"/>
    </source>
</evidence>
<name>A0A916R5S6_9HYPH</name>
<sequence length="182" mass="18835">MIFALVLVLGSIGLAVSQTLVLSSGDITPFNGTVAILAWTAIAMGIWGAKDLPQMARPGRVGVVMICFAALSFGMVMIITLTSGTLGALQGGDIVYGDIVYTPFYVLALIFLVAGLAGFALHFFATGTRWLAAGCGILAIVHAGRLFIAEIIGFHASADLVLAFALLAIAALVLVPKKAKAR</sequence>
<reference evidence="2 3" key="1">
    <citation type="journal article" date="2014" name="Int. J. Syst. Evol. Microbiol.">
        <title>Complete genome sequence of Corynebacterium casei LMG S-19264T (=DSM 44701T), isolated from a smear-ripened cheese.</title>
        <authorList>
            <consortium name="US DOE Joint Genome Institute (JGI-PGF)"/>
            <person name="Walter F."/>
            <person name="Albersmeier A."/>
            <person name="Kalinowski J."/>
            <person name="Ruckert C."/>
        </authorList>
    </citation>
    <scope>NUCLEOTIDE SEQUENCE [LARGE SCALE GENOMIC DNA]</scope>
    <source>
        <strain evidence="2 3">CGMCC 1.15896</strain>
    </source>
</reference>
<dbReference type="RefSeq" id="WP_127073634.1">
    <property type="nucleotide sequence ID" value="NZ_BMKB01000001.1"/>
</dbReference>